<keyword evidence="2" id="KW-0802">TPR repeat</keyword>
<dbReference type="InterPro" id="IPR051012">
    <property type="entry name" value="CellSynth/LPSAsmb/PSIAsmb"/>
</dbReference>
<evidence type="ECO:0000256" key="3">
    <source>
        <dbReference type="SAM" id="Phobius"/>
    </source>
</evidence>
<organism evidence="4 5">
    <name type="scientific">Micromonospora costi</name>
    <dbReference type="NCBI Taxonomy" id="1530042"/>
    <lineage>
        <taxon>Bacteria</taxon>
        <taxon>Bacillati</taxon>
        <taxon>Actinomycetota</taxon>
        <taxon>Actinomycetes</taxon>
        <taxon>Micromonosporales</taxon>
        <taxon>Micromonosporaceae</taxon>
        <taxon>Micromonospora</taxon>
    </lineage>
</organism>
<dbReference type="Gene3D" id="1.25.40.10">
    <property type="entry name" value="Tetratricopeptide repeat domain"/>
    <property type="match status" value="2"/>
</dbReference>
<protein>
    <submittedName>
        <fullName evidence="4">Uncharacterized protein</fullName>
    </submittedName>
</protein>
<keyword evidence="5" id="KW-1185">Reference proteome</keyword>
<feature type="transmembrane region" description="Helical" evidence="3">
    <location>
        <begin position="320"/>
        <end position="341"/>
    </location>
</feature>
<dbReference type="PANTHER" id="PTHR45586:SF1">
    <property type="entry name" value="LIPOPOLYSACCHARIDE ASSEMBLY PROTEIN B"/>
    <property type="match status" value="1"/>
</dbReference>
<comment type="caution">
    <text evidence="4">The sequence shown here is derived from an EMBL/GenBank/DDBJ whole genome shotgun (WGS) entry which is preliminary data.</text>
</comment>
<evidence type="ECO:0000313" key="5">
    <source>
        <dbReference type="Proteomes" id="UP000279968"/>
    </source>
</evidence>
<dbReference type="InterPro" id="IPR011990">
    <property type="entry name" value="TPR-like_helical_dom_sf"/>
</dbReference>
<evidence type="ECO:0000256" key="2">
    <source>
        <dbReference type="ARBA" id="ARBA00022803"/>
    </source>
</evidence>
<keyword evidence="3" id="KW-1133">Transmembrane helix</keyword>
<dbReference type="SMART" id="SM00028">
    <property type="entry name" value="TPR"/>
    <property type="match status" value="6"/>
</dbReference>
<feature type="transmembrane region" description="Helical" evidence="3">
    <location>
        <begin position="229"/>
        <end position="248"/>
    </location>
</feature>
<gene>
    <name evidence="4" type="ORF">D7193_07910</name>
</gene>
<dbReference type="SUPFAM" id="SSF48452">
    <property type="entry name" value="TPR-like"/>
    <property type="match status" value="1"/>
</dbReference>
<sequence length="386" mass="41019">MSDAGIAVQERAVALMRVGRHTEAARLLRGVLVEQPEHVGVLLQLARCHRALGQLAEAMRLVDRALGSASTQEHLLAEKARILLAAGHPAHAAAAAQQALERAPRSWEAHGLLAEALLTLGNPNRVVAARRHADTARELAPQVPDVHLLDARLHARMGRLRDARAACRQALALDPTYEPALSQLALLDARQDRTERAARGFSDALAADPQASWSSQALAAVSLALCWRLFDVVALVAVAHWVLVAAVLDAGRPVRLVAALLGLAAAAAWAVRSWRRQPAAARWQLRRHLRSTSAVVCVLLTLVAAAGLVCSGLAPRTDSPAGGVGALLLFPGVVVLAVRLWRQAKRRAAPATRRLGYAVWTRLAARAATSTPAPAPTPASTPTPPR</sequence>
<evidence type="ECO:0000256" key="1">
    <source>
        <dbReference type="ARBA" id="ARBA00022737"/>
    </source>
</evidence>
<feature type="transmembrane region" description="Helical" evidence="3">
    <location>
        <begin position="292"/>
        <end position="314"/>
    </location>
</feature>
<dbReference type="AlphaFoldDB" id="A0A3B0ADN8"/>
<reference evidence="4 5" key="1">
    <citation type="journal article" date="2015" name="Int. J. Syst. Evol. Microbiol.">
        <title>Micromonospora costi sp. nov., isolated from a leaf of Costus speciosus.</title>
        <authorList>
            <person name="Thawai C."/>
        </authorList>
    </citation>
    <scope>NUCLEOTIDE SEQUENCE [LARGE SCALE GENOMIC DNA]</scope>
    <source>
        <strain evidence="4 5">CS1-12</strain>
    </source>
</reference>
<keyword evidence="1" id="KW-0677">Repeat</keyword>
<dbReference type="InterPro" id="IPR019734">
    <property type="entry name" value="TPR_rpt"/>
</dbReference>
<accession>A0A3B0ADN8</accession>
<dbReference type="EMBL" id="RBAN01000001">
    <property type="protein sequence ID" value="RKN58461.1"/>
    <property type="molecule type" value="Genomic_DNA"/>
</dbReference>
<dbReference type="Proteomes" id="UP000279968">
    <property type="component" value="Unassembled WGS sequence"/>
</dbReference>
<keyword evidence="3" id="KW-0472">Membrane</keyword>
<name>A0A3B0ADN8_9ACTN</name>
<dbReference type="Pfam" id="PF14559">
    <property type="entry name" value="TPR_19"/>
    <property type="match status" value="1"/>
</dbReference>
<dbReference type="PANTHER" id="PTHR45586">
    <property type="entry name" value="TPR REPEAT-CONTAINING PROTEIN PA4667"/>
    <property type="match status" value="1"/>
</dbReference>
<keyword evidence="3" id="KW-0812">Transmembrane</keyword>
<proteinExistence type="predicted"/>
<dbReference type="OrthoDB" id="3368486at2"/>
<dbReference type="Pfam" id="PF13432">
    <property type="entry name" value="TPR_16"/>
    <property type="match status" value="2"/>
</dbReference>
<evidence type="ECO:0000313" key="4">
    <source>
        <dbReference type="EMBL" id="RKN58461.1"/>
    </source>
</evidence>
<dbReference type="RefSeq" id="WP_120778628.1">
    <property type="nucleotide sequence ID" value="NZ_JBHLUP010000009.1"/>
</dbReference>
<feature type="transmembrane region" description="Helical" evidence="3">
    <location>
        <begin position="254"/>
        <end position="271"/>
    </location>
</feature>